<accession>A0A6C0FWW3</accession>
<dbReference type="InterPro" id="IPR028345">
    <property type="entry name" value="Antibiotic_NAT-like"/>
</dbReference>
<evidence type="ECO:0000256" key="4">
    <source>
        <dbReference type="RuleBase" id="RU365031"/>
    </source>
</evidence>
<evidence type="ECO:0000256" key="2">
    <source>
        <dbReference type="ARBA" id="ARBA00022679"/>
    </source>
</evidence>
<dbReference type="InterPro" id="IPR003679">
    <property type="entry name" value="Amioglycoside_AcTrfase"/>
</dbReference>
<keyword evidence="4" id="KW-0046">Antibiotic resistance</keyword>
<proteinExistence type="inferred from homology"/>
<evidence type="ECO:0000256" key="1">
    <source>
        <dbReference type="ARBA" id="ARBA00006383"/>
    </source>
</evidence>
<dbReference type="PANTHER" id="PTHR11104:SF0">
    <property type="entry name" value="SPBETA PROPHAGE-DERIVED AMINOGLYCOSIDE N(3')-ACETYLTRANSFERASE-LIKE PROTEIN YOKD"/>
    <property type="match status" value="1"/>
</dbReference>
<dbReference type="GO" id="GO:0046353">
    <property type="term" value="F:aminoglycoside 3-N-acetyltransferase activity"/>
    <property type="evidence" value="ECO:0007669"/>
    <property type="project" value="UniProtKB-EC"/>
</dbReference>
<dbReference type="Proteomes" id="UP000476064">
    <property type="component" value="Chromosome"/>
</dbReference>
<name>A0A6C0FWW3_9BACL</name>
<gene>
    <name evidence="5" type="ORF">GXP70_05325</name>
</gene>
<evidence type="ECO:0000313" key="6">
    <source>
        <dbReference type="Proteomes" id="UP000476064"/>
    </source>
</evidence>
<dbReference type="Pfam" id="PF02522">
    <property type="entry name" value="Antibiotic_NAT"/>
    <property type="match status" value="1"/>
</dbReference>
<dbReference type="PANTHER" id="PTHR11104">
    <property type="entry name" value="AMINOGLYCOSIDE N3-ACETYLTRANSFERASE"/>
    <property type="match status" value="1"/>
</dbReference>
<dbReference type="SUPFAM" id="SSF110710">
    <property type="entry name" value="TTHA0583/YokD-like"/>
    <property type="match status" value="1"/>
</dbReference>
<dbReference type="EC" id="2.3.1.-" evidence="4"/>
<sequence length="274" mass="29366">MSEQAAIDQSQLPNTVSSIVRDLHALGVREGDCLLVHSSLSSLGWVCGGPQAVVQALLEAVGSEGTIVMPAHSGDWSDPAEWAHPPVPQAWLETIYREMPAFDPLLTPTRGMGRIAELFRTLPGALRSGHPQVSFSAYGKHAASIVADHALTPQLGMPSPLGKLYGIGGTKVLLLGALYDSCTAFHLAEALIPGMPVKRMGAALYEEGARTWKWFEDFAYDSEDFVRIGARLDECGEGERPARGQVGQADCRLFGLKAGVDAAGEWLRANRSFG</sequence>
<organism evidence="5 6">
    <name type="scientific">Paenibacillus lycopersici</name>
    <dbReference type="NCBI Taxonomy" id="2704462"/>
    <lineage>
        <taxon>Bacteria</taxon>
        <taxon>Bacillati</taxon>
        <taxon>Bacillota</taxon>
        <taxon>Bacilli</taxon>
        <taxon>Bacillales</taxon>
        <taxon>Paenibacillaceae</taxon>
        <taxon>Paenibacillus</taxon>
    </lineage>
</organism>
<reference evidence="5 6" key="1">
    <citation type="submission" date="2020-01" db="EMBL/GenBank/DDBJ databases">
        <title>Paenibacillus sp. nov., isolated from tomato rhizosphere.</title>
        <authorList>
            <person name="Weon H.-Y."/>
            <person name="Lee S.A."/>
        </authorList>
    </citation>
    <scope>NUCLEOTIDE SEQUENCE [LARGE SCALE GENOMIC DNA]</scope>
    <source>
        <strain evidence="5 6">12200R-189</strain>
    </source>
</reference>
<dbReference type="RefSeq" id="WP_162355515.1">
    <property type="nucleotide sequence ID" value="NZ_CP048209.1"/>
</dbReference>
<dbReference type="EMBL" id="CP048209">
    <property type="protein sequence ID" value="QHT59449.1"/>
    <property type="molecule type" value="Genomic_DNA"/>
</dbReference>
<comment type="similarity">
    <text evidence="1 4">Belongs to the antibiotic N-acetyltransferase family.</text>
</comment>
<keyword evidence="3 4" id="KW-0012">Acyltransferase</keyword>
<keyword evidence="6" id="KW-1185">Reference proteome</keyword>
<dbReference type="KEGG" id="plyc:GXP70_05325"/>
<evidence type="ECO:0000313" key="5">
    <source>
        <dbReference type="EMBL" id="QHT59449.1"/>
    </source>
</evidence>
<keyword evidence="2 4" id="KW-0808">Transferase</keyword>
<evidence type="ECO:0000256" key="3">
    <source>
        <dbReference type="ARBA" id="ARBA00023315"/>
    </source>
</evidence>
<comment type="catalytic activity">
    <reaction evidence="4">
        <text>a 2-deoxystreptamine antibiotic + acetyl-CoA = an N(3)-acetyl-2-deoxystreptamine antibiotic + CoA + H(+)</text>
        <dbReference type="Rhea" id="RHEA:12665"/>
        <dbReference type="ChEBI" id="CHEBI:15378"/>
        <dbReference type="ChEBI" id="CHEBI:57287"/>
        <dbReference type="ChEBI" id="CHEBI:57288"/>
        <dbReference type="ChEBI" id="CHEBI:57921"/>
        <dbReference type="ChEBI" id="CHEBI:77452"/>
        <dbReference type="EC" id="2.3.1.81"/>
    </reaction>
</comment>
<dbReference type="GO" id="GO:0046677">
    <property type="term" value="P:response to antibiotic"/>
    <property type="evidence" value="ECO:0007669"/>
    <property type="project" value="UniProtKB-KW"/>
</dbReference>
<protein>
    <recommendedName>
        <fullName evidence="4">Aminoglycoside N(3)-acetyltransferase</fullName>
        <ecNumber evidence="4">2.3.1.-</ecNumber>
    </recommendedName>
</protein>
<dbReference type="AlphaFoldDB" id="A0A6C0FWW3"/>